<dbReference type="InterPro" id="IPR040442">
    <property type="entry name" value="Pyrv_kinase-like_dom_sf"/>
</dbReference>
<protein>
    <submittedName>
        <fullName evidence="1">Isocitrate lyase/phosphoenolpyruvate mutase family protein</fullName>
    </submittedName>
</protein>
<dbReference type="GO" id="GO:0016829">
    <property type="term" value="F:lyase activity"/>
    <property type="evidence" value="ECO:0007669"/>
    <property type="project" value="UniProtKB-KW"/>
</dbReference>
<dbReference type="Proteomes" id="UP001324533">
    <property type="component" value="Chromosome"/>
</dbReference>
<dbReference type="Pfam" id="PF13714">
    <property type="entry name" value="PEP_mutase"/>
    <property type="match status" value="1"/>
</dbReference>
<name>A0ABZ0VH35_9MICO</name>
<dbReference type="Gene3D" id="3.20.20.60">
    <property type="entry name" value="Phosphoenolpyruvate-binding domains"/>
    <property type="match status" value="1"/>
</dbReference>
<sequence>MTADTTLRARFAALQGAPLFAAGGGTPLEALLTEQAGFDAFYLSGYAVAAWRHGLPDIGLLGMSDTAQALRAVARVVDIPIVCDADTGYGDVIAVTANVRELEAIGAAAIQIEDQEWPKKCGHMEGKTVIARDDAVRKVAAAVEARRDPETMIIARTDALAPLGIDEAIARAQAFAAVGADLVFVDAPPSKDDLRRISEEVGGLLVANISEGGLTPTVPLEDLAELGYGFVMYPTSALRVAARTMGEFLAELKASGTSVAWRERMHGLDGLNEIVRLDDYLEVDARFAATPVPSA</sequence>
<dbReference type="PANTHER" id="PTHR42905">
    <property type="entry name" value="PHOSPHOENOLPYRUVATE CARBOXYLASE"/>
    <property type="match status" value="1"/>
</dbReference>
<reference evidence="1 2" key="1">
    <citation type="submission" date="2023-06" db="EMBL/GenBank/DDBJ databases">
        <title>Rock-solubilizing bacteria, Microbacterium invictum, promotes re-establishment of vegetation in rocky wasteland by accelerating rock bio-weathering and reshaping soil bacterial community.</title>
        <authorList>
            <person name="Liu C."/>
        </authorList>
    </citation>
    <scope>NUCLEOTIDE SEQUENCE [LARGE SCALE GENOMIC DNA]</scope>
    <source>
        <strain evidence="1 2">X-18</strain>
    </source>
</reference>
<dbReference type="InterPro" id="IPR018523">
    <property type="entry name" value="Isocitrate_lyase_ph_CS"/>
</dbReference>
<dbReference type="RefSeq" id="WP_322411225.1">
    <property type="nucleotide sequence ID" value="NZ_CP139779.1"/>
</dbReference>
<organism evidence="1 2">
    <name type="scientific">Microbacterium invictum</name>
    <dbReference type="NCBI Taxonomy" id="515415"/>
    <lineage>
        <taxon>Bacteria</taxon>
        <taxon>Bacillati</taxon>
        <taxon>Actinomycetota</taxon>
        <taxon>Actinomycetes</taxon>
        <taxon>Micrococcales</taxon>
        <taxon>Microbacteriaceae</taxon>
        <taxon>Microbacterium</taxon>
    </lineage>
</organism>
<evidence type="ECO:0000313" key="1">
    <source>
        <dbReference type="EMBL" id="WQB71107.1"/>
    </source>
</evidence>
<proteinExistence type="predicted"/>
<dbReference type="SUPFAM" id="SSF51621">
    <property type="entry name" value="Phosphoenolpyruvate/pyruvate domain"/>
    <property type="match status" value="1"/>
</dbReference>
<gene>
    <name evidence="1" type="ORF">T9R20_03840</name>
</gene>
<evidence type="ECO:0000313" key="2">
    <source>
        <dbReference type="Proteomes" id="UP001324533"/>
    </source>
</evidence>
<dbReference type="PANTHER" id="PTHR42905:SF5">
    <property type="entry name" value="CARBOXYVINYL-CARBOXYPHOSPHONATE PHOSPHORYLMUTASE, CHLOROPLASTIC"/>
    <property type="match status" value="1"/>
</dbReference>
<dbReference type="InterPro" id="IPR015813">
    <property type="entry name" value="Pyrv/PenolPyrv_kinase-like_dom"/>
</dbReference>
<keyword evidence="1" id="KW-0456">Lyase</keyword>
<accession>A0ABZ0VH35</accession>
<keyword evidence="2" id="KW-1185">Reference proteome</keyword>
<dbReference type="PROSITE" id="PS00161">
    <property type="entry name" value="ISOCITRATE_LYASE"/>
    <property type="match status" value="1"/>
</dbReference>
<dbReference type="EMBL" id="CP139779">
    <property type="protein sequence ID" value="WQB71107.1"/>
    <property type="molecule type" value="Genomic_DNA"/>
</dbReference>
<dbReference type="CDD" id="cd00377">
    <property type="entry name" value="ICL_PEPM"/>
    <property type="match status" value="1"/>
</dbReference>
<dbReference type="InterPro" id="IPR039556">
    <property type="entry name" value="ICL/PEPM"/>
</dbReference>